<gene>
    <name evidence="1" type="primary">MAF1_2</name>
    <name evidence="1" type="ORF">LPJ66_002322</name>
</gene>
<dbReference type="Proteomes" id="UP001150581">
    <property type="component" value="Unassembled WGS sequence"/>
</dbReference>
<accession>A0ACC1IQQ7</accession>
<proteinExistence type="predicted"/>
<comment type="caution">
    <text evidence="1">The sequence shown here is derived from an EMBL/GenBank/DDBJ whole genome shotgun (WGS) entry which is preliminary data.</text>
</comment>
<keyword evidence="2" id="KW-1185">Reference proteome</keyword>
<sequence>MKYLDIESLRNINSRLSFPTSSGDRHVLGRIEAYSCKVAGADKKLYRYLEQKHQEDLEEAKSLSPEQSSLTNMFSPFGPLTESASRKVMFYFIATLNASFPDYDFSSVPADQFTKEPSPDSAIKSINTTLMNGGCPAALRVGRMWDIIDEIINIDECSVYSYTPDDESNHYEDENPVWSFNYFFFNKSLKRIVFFTCRCISNINELDDTSDQELIFGDLVGEPVETEFYPTSQNALRTMAIGGGLRF</sequence>
<name>A0ACC1IQQ7_9FUNG</name>
<evidence type="ECO:0000313" key="2">
    <source>
        <dbReference type="Proteomes" id="UP001150581"/>
    </source>
</evidence>
<protein>
    <submittedName>
        <fullName evidence="1">RNA polymerase III-inhibiting protein maf1</fullName>
    </submittedName>
</protein>
<evidence type="ECO:0000313" key="1">
    <source>
        <dbReference type="EMBL" id="KAJ1899105.1"/>
    </source>
</evidence>
<organism evidence="1 2">
    <name type="scientific">Kickxella alabastrina</name>
    <dbReference type="NCBI Taxonomy" id="61397"/>
    <lineage>
        <taxon>Eukaryota</taxon>
        <taxon>Fungi</taxon>
        <taxon>Fungi incertae sedis</taxon>
        <taxon>Zoopagomycota</taxon>
        <taxon>Kickxellomycotina</taxon>
        <taxon>Kickxellomycetes</taxon>
        <taxon>Kickxellales</taxon>
        <taxon>Kickxellaceae</taxon>
        <taxon>Kickxella</taxon>
    </lineage>
</organism>
<reference evidence="1" key="1">
    <citation type="submission" date="2022-07" db="EMBL/GenBank/DDBJ databases">
        <title>Phylogenomic reconstructions and comparative analyses of Kickxellomycotina fungi.</title>
        <authorList>
            <person name="Reynolds N.K."/>
            <person name="Stajich J.E."/>
            <person name="Barry K."/>
            <person name="Grigoriev I.V."/>
            <person name="Crous P."/>
            <person name="Smith M.E."/>
        </authorList>
    </citation>
    <scope>NUCLEOTIDE SEQUENCE</scope>
    <source>
        <strain evidence="1">Benny 63K</strain>
    </source>
</reference>
<dbReference type="EMBL" id="JANBPG010000181">
    <property type="protein sequence ID" value="KAJ1899105.1"/>
    <property type="molecule type" value="Genomic_DNA"/>
</dbReference>